<proteinExistence type="predicted"/>
<evidence type="ECO:0000313" key="2">
    <source>
        <dbReference type="Proteomes" id="UP001341840"/>
    </source>
</evidence>
<protein>
    <submittedName>
        <fullName evidence="1">Uncharacterized protein</fullName>
    </submittedName>
</protein>
<reference evidence="1 2" key="1">
    <citation type="journal article" date="2023" name="Plants (Basel)">
        <title>Bridging the Gap: Combining Genomics and Transcriptomics Approaches to Understand Stylosanthes scabra, an Orphan Legume from the Brazilian Caatinga.</title>
        <authorList>
            <person name="Ferreira-Neto J.R.C."/>
            <person name="da Silva M.D."/>
            <person name="Binneck E."/>
            <person name="de Melo N.F."/>
            <person name="da Silva R.H."/>
            <person name="de Melo A.L.T.M."/>
            <person name="Pandolfi V."/>
            <person name="Bustamante F.O."/>
            <person name="Brasileiro-Vidal A.C."/>
            <person name="Benko-Iseppon A.M."/>
        </authorList>
    </citation>
    <scope>NUCLEOTIDE SEQUENCE [LARGE SCALE GENOMIC DNA]</scope>
    <source>
        <tissue evidence="1">Leaves</tissue>
    </source>
</reference>
<dbReference type="EMBL" id="JASCZI010151161">
    <property type="protein sequence ID" value="MED6170379.1"/>
    <property type="molecule type" value="Genomic_DNA"/>
</dbReference>
<dbReference type="Proteomes" id="UP001341840">
    <property type="component" value="Unassembled WGS sequence"/>
</dbReference>
<accession>A0ABU6VB20</accession>
<evidence type="ECO:0000313" key="1">
    <source>
        <dbReference type="EMBL" id="MED6170379.1"/>
    </source>
</evidence>
<sequence length="106" mass="11665">MGLGPEKLNPQNSLHLSEFYRRRAGAPPPSRGRAMSLSWALRNGVVRAHDLGHAGALPTETSVLRKGGRGRAILRARAHVNKSGLEIELLPWRERKAAKVSKAEDR</sequence>
<comment type="caution">
    <text evidence="1">The sequence shown here is derived from an EMBL/GenBank/DDBJ whole genome shotgun (WGS) entry which is preliminary data.</text>
</comment>
<organism evidence="1 2">
    <name type="scientific">Stylosanthes scabra</name>
    <dbReference type="NCBI Taxonomy" id="79078"/>
    <lineage>
        <taxon>Eukaryota</taxon>
        <taxon>Viridiplantae</taxon>
        <taxon>Streptophyta</taxon>
        <taxon>Embryophyta</taxon>
        <taxon>Tracheophyta</taxon>
        <taxon>Spermatophyta</taxon>
        <taxon>Magnoliopsida</taxon>
        <taxon>eudicotyledons</taxon>
        <taxon>Gunneridae</taxon>
        <taxon>Pentapetalae</taxon>
        <taxon>rosids</taxon>
        <taxon>fabids</taxon>
        <taxon>Fabales</taxon>
        <taxon>Fabaceae</taxon>
        <taxon>Papilionoideae</taxon>
        <taxon>50 kb inversion clade</taxon>
        <taxon>dalbergioids sensu lato</taxon>
        <taxon>Dalbergieae</taxon>
        <taxon>Pterocarpus clade</taxon>
        <taxon>Stylosanthes</taxon>
    </lineage>
</organism>
<name>A0ABU6VB20_9FABA</name>
<keyword evidence="2" id="KW-1185">Reference proteome</keyword>
<gene>
    <name evidence="1" type="ORF">PIB30_030352</name>
</gene>